<name>A0A2D0K7U3_9GAMM</name>
<comment type="similarity">
    <text evidence="1">Belongs to the initiator RepB protein family.</text>
</comment>
<dbReference type="Proteomes" id="UP000222168">
    <property type="component" value="Unassembled WGS sequence"/>
</dbReference>
<dbReference type="InterPro" id="IPR000525">
    <property type="entry name" value="Initiator_Rep_WH1"/>
</dbReference>
<feature type="domain" description="Initiator Rep protein WH1" evidence="2">
    <location>
        <begin position="15"/>
        <end position="178"/>
    </location>
</feature>
<dbReference type="GO" id="GO:0003887">
    <property type="term" value="F:DNA-directed DNA polymerase activity"/>
    <property type="evidence" value="ECO:0007669"/>
    <property type="project" value="InterPro"/>
</dbReference>
<dbReference type="Pfam" id="PF21205">
    <property type="entry name" value="Rep3_C"/>
    <property type="match status" value="1"/>
</dbReference>
<proteinExistence type="inferred from homology"/>
<dbReference type="OrthoDB" id="5918993at2"/>
<keyword evidence="4" id="KW-1185">Reference proteome</keyword>
<organism evidence="3 4">
    <name type="scientific">Xenorhabdus ishibashii</name>
    <dbReference type="NCBI Taxonomy" id="1034471"/>
    <lineage>
        <taxon>Bacteria</taxon>
        <taxon>Pseudomonadati</taxon>
        <taxon>Pseudomonadota</taxon>
        <taxon>Gammaproteobacteria</taxon>
        <taxon>Enterobacterales</taxon>
        <taxon>Morganellaceae</taxon>
        <taxon>Xenorhabdus</taxon>
    </lineage>
</organism>
<evidence type="ECO:0000313" key="4">
    <source>
        <dbReference type="Proteomes" id="UP000222168"/>
    </source>
</evidence>
<dbReference type="Pfam" id="PF01051">
    <property type="entry name" value="Rep3_N"/>
    <property type="match status" value="1"/>
</dbReference>
<sequence>MKLKSAMNITQKTKIRHRNELNQTLAQLPLPAKRVVYMALAPIDSRNPIENGRIFKIRADDFAAIADISVTLAYRQLKEGAKLLSASSLSLNGNDIVSLAEDLGLPYSAKNKPSQIDLSITDYCAYFNNEGYLELRFSRTIEPYISSLLGEKYKFTTQLLMSSMRLSNQYSSALYQLVRKNYSSFKRKNKFSISLINLKDELAVYKILPNGDIEYKYPDFPIFKRDILKKSVAEIKKKTEISFLEFTETRSGRKVSNIVFEFLINEDVFSGKGIENNIDIDSLSKEEAGFIKMFDEEFPSE</sequence>
<reference evidence="3 4" key="1">
    <citation type="journal article" date="2017" name="Nat. Microbiol.">
        <title>Natural product diversity associated with the nematode symbionts Photorhabdus and Xenorhabdus.</title>
        <authorList>
            <person name="Tobias N.J."/>
            <person name="Wolff H."/>
            <person name="Djahanschiri B."/>
            <person name="Grundmann F."/>
            <person name="Kronenwerth M."/>
            <person name="Shi Y.M."/>
            <person name="Simonyi S."/>
            <person name="Grun P."/>
            <person name="Shapiro-Ilan D."/>
            <person name="Pidot S.J."/>
            <person name="Stinear T.P."/>
            <person name="Ebersberger I."/>
            <person name="Bode H.B."/>
        </authorList>
    </citation>
    <scope>NUCLEOTIDE SEQUENCE [LARGE SCALE GENOMIC DNA]</scope>
    <source>
        <strain evidence="3 4">DSM 22670</strain>
    </source>
</reference>
<comment type="caution">
    <text evidence="3">The sequence shown here is derived from an EMBL/GenBank/DDBJ whole genome shotgun (WGS) entry which is preliminary data.</text>
</comment>
<evidence type="ECO:0000313" key="3">
    <source>
        <dbReference type="EMBL" id="PHM59516.1"/>
    </source>
</evidence>
<accession>A0A2D0K7U3</accession>
<dbReference type="RefSeq" id="WP_099119172.1">
    <property type="nucleotide sequence ID" value="NZ_NJAK01000003.1"/>
</dbReference>
<evidence type="ECO:0000259" key="2">
    <source>
        <dbReference type="Pfam" id="PF01051"/>
    </source>
</evidence>
<evidence type="ECO:0000256" key="1">
    <source>
        <dbReference type="ARBA" id="ARBA00038283"/>
    </source>
</evidence>
<dbReference type="GO" id="GO:0006270">
    <property type="term" value="P:DNA replication initiation"/>
    <property type="evidence" value="ECO:0007669"/>
    <property type="project" value="InterPro"/>
</dbReference>
<dbReference type="EMBL" id="NJAK01000003">
    <property type="protein sequence ID" value="PHM59516.1"/>
    <property type="molecule type" value="Genomic_DNA"/>
</dbReference>
<gene>
    <name evidence="3" type="ORF">Xish_03635</name>
</gene>
<dbReference type="Gene3D" id="1.10.10.10">
    <property type="entry name" value="Winged helix-like DNA-binding domain superfamily/Winged helix DNA-binding domain"/>
    <property type="match status" value="2"/>
</dbReference>
<dbReference type="InterPro" id="IPR036390">
    <property type="entry name" value="WH_DNA-bd_sf"/>
</dbReference>
<dbReference type="AlphaFoldDB" id="A0A2D0K7U3"/>
<protein>
    <submittedName>
        <fullName evidence="3">RepB family plasmid replication initiator protein</fullName>
    </submittedName>
</protein>
<dbReference type="InterPro" id="IPR036388">
    <property type="entry name" value="WH-like_DNA-bd_sf"/>
</dbReference>
<dbReference type="SUPFAM" id="SSF46785">
    <property type="entry name" value="Winged helix' DNA-binding domain"/>
    <property type="match status" value="2"/>
</dbReference>